<comment type="catalytic activity">
    <reaction evidence="2">
        <text>N-terminal N-formyl-L-methionyl-[peptide] + H2O = N-terminal L-methionyl-[peptide] + formate</text>
        <dbReference type="Rhea" id="RHEA:24420"/>
        <dbReference type="Rhea" id="RHEA-COMP:10639"/>
        <dbReference type="Rhea" id="RHEA-COMP:10640"/>
        <dbReference type="ChEBI" id="CHEBI:15377"/>
        <dbReference type="ChEBI" id="CHEBI:15740"/>
        <dbReference type="ChEBI" id="CHEBI:49298"/>
        <dbReference type="ChEBI" id="CHEBI:64731"/>
        <dbReference type="EC" id="3.5.1.88"/>
    </reaction>
</comment>
<reference evidence="4 5" key="1">
    <citation type="submission" date="2018-10" db="EMBL/GenBank/DDBJ databases">
        <title>Sequencing the genomes of 1000 actinobacteria strains.</title>
        <authorList>
            <person name="Klenk H.-P."/>
        </authorList>
    </citation>
    <scope>NUCLEOTIDE SEQUENCE [LARGE SCALE GENOMIC DNA]</scope>
    <source>
        <strain evidence="4 5">DSM 45175</strain>
    </source>
</reference>
<dbReference type="PRINTS" id="PR01576">
    <property type="entry name" value="PDEFORMYLASE"/>
</dbReference>
<keyword evidence="2" id="KW-0648">Protein biosynthesis</keyword>
<feature type="binding site" evidence="2">
    <location>
        <position position="186"/>
    </location>
    <ligand>
        <name>Fe cation</name>
        <dbReference type="ChEBI" id="CHEBI:24875"/>
    </ligand>
</feature>
<dbReference type="GO" id="GO:0042586">
    <property type="term" value="F:peptide deformylase activity"/>
    <property type="evidence" value="ECO:0007669"/>
    <property type="project" value="UniProtKB-UniRule"/>
</dbReference>
<feature type="binding site" evidence="2">
    <location>
        <position position="190"/>
    </location>
    <ligand>
        <name>Fe cation</name>
        <dbReference type="ChEBI" id="CHEBI:24875"/>
    </ligand>
</feature>
<protein>
    <recommendedName>
        <fullName evidence="2">Peptide deformylase</fullName>
        <shortName evidence="2">PDF</shortName>
        <ecNumber evidence="2">3.5.1.88</ecNumber>
    </recommendedName>
    <alternativeName>
        <fullName evidence="2">Polypeptide deformylase</fullName>
    </alternativeName>
</protein>
<dbReference type="EC" id="3.5.1.88" evidence="2"/>
<accession>A0A495JJH5</accession>
<sequence>MTRERADRGDPVETGTPEGRLPAAAVAADVEDGGLENWTVAVLGDAGRVRPVVAAPAPVLSRAAAEVDPTDPEVVGLAADLVATMRSSPGCVGLAAPQIGVGARVFAVDVTGHPKAVTVHGTFVLCNAVVVEASRWRPGREGCMSVPDLTGDVKRASRLVVTGQLPGTGRPVRLVADGFEARALQHEIDHCAGLLFLDRVAGAHAVYQRKVYL</sequence>
<dbReference type="CDD" id="cd00487">
    <property type="entry name" value="Pep_deformylase"/>
    <property type="match status" value="1"/>
</dbReference>
<gene>
    <name evidence="2" type="primary">def</name>
    <name evidence="4" type="ORF">BDK92_3305</name>
</gene>
<evidence type="ECO:0000256" key="3">
    <source>
        <dbReference type="SAM" id="MobiDB-lite"/>
    </source>
</evidence>
<evidence type="ECO:0000256" key="1">
    <source>
        <dbReference type="ARBA" id="ARBA00010759"/>
    </source>
</evidence>
<dbReference type="Proteomes" id="UP000277671">
    <property type="component" value="Unassembled WGS sequence"/>
</dbReference>
<evidence type="ECO:0000313" key="5">
    <source>
        <dbReference type="Proteomes" id="UP000277671"/>
    </source>
</evidence>
<dbReference type="HAMAP" id="MF_00163">
    <property type="entry name" value="Pep_deformylase"/>
    <property type="match status" value="1"/>
</dbReference>
<evidence type="ECO:0000256" key="2">
    <source>
        <dbReference type="HAMAP-Rule" id="MF_00163"/>
    </source>
</evidence>
<keyword evidence="2" id="KW-0479">Metal-binding</keyword>
<dbReference type="SUPFAM" id="SSF56420">
    <property type="entry name" value="Peptide deformylase"/>
    <property type="match status" value="1"/>
</dbReference>
<dbReference type="GO" id="GO:0006412">
    <property type="term" value="P:translation"/>
    <property type="evidence" value="ECO:0007669"/>
    <property type="project" value="UniProtKB-UniRule"/>
</dbReference>
<comment type="cofactor">
    <cofactor evidence="2">
        <name>Fe(2+)</name>
        <dbReference type="ChEBI" id="CHEBI:29033"/>
    </cofactor>
    <text evidence="2">Binds 1 Fe(2+) ion.</text>
</comment>
<keyword evidence="2" id="KW-0378">Hydrolase</keyword>
<dbReference type="PANTHER" id="PTHR10458">
    <property type="entry name" value="PEPTIDE DEFORMYLASE"/>
    <property type="match status" value="1"/>
</dbReference>
<evidence type="ECO:0000313" key="4">
    <source>
        <dbReference type="EMBL" id="RKR88971.1"/>
    </source>
</evidence>
<dbReference type="Pfam" id="PF01327">
    <property type="entry name" value="Pep_deformylase"/>
    <property type="match status" value="1"/>
</dbReference>
<proteinExistence type="inferred from homology"/>
<dbReference type="EMBL" id="RBKT01000001">
    <property type="protein sequence ID" value="RKR88971.1"/>
    <property type="molecule type" value="Genomic_DNA"/>
</dbReference>
<comment type="caution">
    <text evidence="4">The sequence shown here is derived from an EMBL/GenBank/DDBJ whole genome shotgun (WGS) entry which is preliminary data.</text>
</comment>
<dbReference type="Gene3D" id="3.90.45.10">
    <property type="entry name" value="Peptide deformylase"/>
    <property type="match status" value="1"/>
</dbReference>
<dbReference type="GO" id="GO:0046872">
    <property type="term" value="F:metal ion binding"/>
    <property type="evidence" value="ECO:0007669"/>
    <property type="project" value="UniProtKB-KW"/>
</dbReference>
<keyword evidence="2" id="KW-0408">Iron</keyword>
<comment type="function">
    <text evidence="2">Removes the formyl group from the N-terminal Met of newly synthesized proteins. Requires at least a dipeptide for an efficient rate of reaction. N-terminal L-methionine is a prerequisite for activity but the enzyme has broad specificity at other positions.</text>
</comment>
<feature type="binding site" evidence="2">
    <location>
        <position position="143"/>
    </location>
    <ligand>
        <name>Fe cation</name>
        <dbReference type="ChEBI" id="CHEBI:24875"/>
    </ligand>
</feature>
<organism evidence="4 5">
    <name type="scientific">Micromonospora pisi</name>
    <dbReference type="NCBI Taxonomy" id="589240"/>
    <lineage>
        <taxon>Bacteria</taxon>
        <taxon>Bacillati</taxon>
        <taxon>Actinomycetota</taxon>
        <taxon>Actinomycetes</taxon>
        <taxon>Micromonosporales</taxon>
        <taxon>Micromonosporaceae</taxon>
        <taxon>Micromonospora</taxon>
    </lineage>
</organism>
<name>A0A495JJH5_9ACTN</name>
<comment type="similarity">
    <text evidence="1 2">Belongs to the polypeptide deformylase family.</text>
</comment>
<feature type="compositionally biased region" description="Basic and acidic residues" evidence="3">
    <location>
        <begin position="1"/>
        <end position="11"/>
    </location>
</feature>
<dbReference type="InterPro" id="IPR023635">
    <property type="entry name" value="Peptide_deformylase"/>
</dbReference>
<feature type="region of interest" description="Disordered" evidence="3">
    <location>
        <begin position="1"/>
        <end position="21"/>
    </location>
</feature>
<dbReference type="InterPro" id="IPR036821">
    <property type="entry name" value="Peptide_deformylase_sf"/>
</dbReference>
<keyword evidence="5" id="KW-1185">Reference proteome</keyword>
<feature type="active site" evidence="2">
    <location>
        <position position="187"/>
    </location>
</feature>
<dbReference type="PANTHER" id="PTHR10458:SF22">
    <property type="entry name" value="PEPTIDE DEFORMYLASE"/>
    <property type="match status" value="1"/>
</dbReference>
<dbReference type="AlphaFoldDB" id="A0A495JJH5"/>